<dbReference type="AlphaFoldDB" id="A0A6A6B7D4"/>
<feature type="region of interest" description="Disordered" evidence="1">
    <location>
        <begin position="128"/>
        <end position="229"/>
    </location>
</feature>
<organism evidence="2 3">
    <name type="scientific">Aplosporella prunicola CBS 121167</name>
    <dbReference type="NCBI Taxonomy" id="1176127"/>
    <lineage>
        <taxon>Eukaryota</taxon>
        <taxon>Fungi</taxon>
        <taxon>Dikarya</taxon>
        <taxon>Ascomycota</taxon>
        <taxon>Pezizomycotina</taxon>
        <taxon>Dothideomycetes</taxon>
        <taxon>Dothideomycetes incertae sedis</taxon>
        <taxon>Botryosphaeriales</taxon>
        <taxon>Aplosporellaceae</taxon>
        <taxon>Aplosporella</taxon>
    </lineage>
</organism>
<dbReference type="OrthoDB" id="5389296at2759"/>
<dbReference type="RefSeq" id="XP_033395016.1">
    <property type="nucleotide sequence ID" value="XM_033544325.1"/>
</dbReference>
<dbReference type="GeneID" id="54301821"/>
<sequence length="363" mass="39591">MPPPPVTPSPHRFLPSSSAKSSHPPASTFGTRLPQFRQTPRFSTPASRPATQLDTLPDGARVGLTRVESIEEPSQENADEDEEMLFGSAERGQDHEIIQSVESTHLSAQKHYPNENNQTVSLLHHPVTLDSPSDAERSPKRQRLIPKPDYPESSTIHDVTPTSMPISKPSRFILAPNSPGHGSFTGLETSAMQSTRSRNPFLLPDSTQSNVPPKNRTGATTNTIAPLPEHFSPHRRAEKFAPGGMADVVRGWILNVGQNGPTQHQLVYRNDRPQRGGTPAIFQVTDHKDSVRSEQVNIVAGRALRREENPPSKVVNAMLVGAGKGAGSKLKNGDTVRVGSPSWGIEIGQPIEPWTIGVHWDLV</sequence>
<dbReference type="EMBL" id="ML995493">
    <property type="protein sequence ID" value="KAF2139303.1"/>
    <property type="molecule type" value="Genomic_DNA"/>
</dbReference>
<keyword evidence="3" id="KW-1185">Reference proteome</keyword>
<gene>
    <name evidence="2" type="ORF">K452DRAFT_320449</name>
</gene>
<proteinExistence type="predicted"/>
<feature type="compositionally biased region" description="Low complexity" evidence="1">
    <location>
        <begin position="15"/>
        <end position="27"/>
    </location>
</feature>
<feature type="compositionally biased region" description="Polar residues" evidence="1">
    <location>
        <begin position="152"/>
        <end position="165"/>
    </location>
</feature>
<reference evidence="2" key="1">
    <citation type="journal article" date="2020" name="Stud. Mycol.">
        <title>101 Dothideomycetes genomes: a test case for predicting lifestyles and emergence of pathogens.</title>
        <authorList>
            <person name="Haridas S."/>
            <person name="Albert R."/>
            <person name="Binder M."/>
            <person name="Bloem J."/>
            <person name="Labutti K."/>
            <person name="Salamov A."/>
            <person name="Andreopoulos B."/>
            <person name="Baker S."/>
            <person name="Barry K."/>
            <person name="Bills G."/>
            <person name="Bluhm B."/>
            <person name="Cannon C."/>
            <person name="Castanera R."/>
            <person name="Culley D."/>
            <person name="Daum C."/>
            <person name="Ezra D."/>
            <person name="Gonzalez J."/>
            <person name="Henrissat B."/>
            <person name="Kuo A."/>
            <person name="Liang C."/>
            <person name="Lipzen A."/>
            <person name="Lutzoni F."/>
            <person name="Magnuson J."/>
            <person name="Mondo S."/>
            <person name="Nolan M."/>
            <person name="Ohm R."/>
            <person name="Pangilinan J."/>
            <person name="Park H.-J."/>
            <person name="Ramirez L."/>
            <person name="Alfaro M."/>
            <person name="Sun H."/>
            <person name="Tritt A."/>
            <person name="Yoshinaga Y."/>
            <person name="Zwiers L.-H."/>
            <person name="Turgeon B."/>
            <person name="Goodwin S."/>
            <person name="Spatafora J."/>
            <person name="Crous P."/>
            <person name="Grigoriev I."/>
        </authorList>
    </citation>
    <scope>NUCLEOTIDE SEQUENCE</scope>
    <source>
        <strain evidence="2">CBS 121167</strain>
    </source>
</reference>
<evidence type="ECO:0000256" key="1">
    <source>
        <dbReference type="SAM" id="MobiDB-lite"/>
    </source>
</evidence>
<evidence type="ECO:0000313" key="2">
    <source>
        <dbReference type="EMBL" id="KAF2139303.1"/>
    </source>
</evidence>
<dbReference type="Proteomes" id="UP000799438">
    <property type="component" value="Unassembled WGS sequence"/>
</dbReference>
<name>A0A6A6B7D4_9PEZI</name>
<feature type="compositionally biased region" description="Polar residues" evidence="1">
    <location>
        <begin position="186"/>
        <end position="198"/>
    </location>
</feature>
<feature type="compositionally biased region" description="Polar residues" evidence="1">
    <location>
        <begin position="205"/>
        <end position="224"/>
    </location>
</feature>
<feature type="region of interest" description="Disordered" evidence="1">
    <location>
        <begin position="1"/>
        <end position="63"/>
    </location>
</feature>
<evidence type="ECO:0000313" key="3">
    <source>
        <dbReference type="Proteomes" id="UP000799438"/>
    </source>
</evidence>
<protein>
    <submittedName>
        <fullName evidence="2">Uncharacterized protein</fullName>
    </submittedName>
</protein>
<accession>A0A6A6B7D4</accession>
<feature type="compositionally biased region" description="Polar residues" evidence="1">
    <location>
        <begin position="36"/>
        <end position="54"/>
    </location>
</feature>